<sequence length="296" mass="32187">MPFPRLWILVRRANPLSTLVKLGRKLNPTATKSEAELSVDRAVWPGIGRYSNDKSVDLSQSISTMSTAMTMVEVVPTTKTATDKALKSGDASPIRRPQYDYFANAQVPTPDLALDFTTWIPSETVEEIDDQGIDIEALLPPPLSFATIYVEIRPVLTQSANSDSASAFTSTSTFALTPIPSIAQTPTPDSTPATAPPTGRVKWASPPSQTIAPIEERLGALAERLSAIKTRAAKHLPAEPSERCLELSRERRQLYWGNNRPPPPGQGPVTQAEIDAVIRRVARLKAARLAGNTQLQ</sequence>
<feature type="region of interest" description="Disordered" evidence="1">
    <location>
        <begin position="179"/>
        <end position="206"/>
    </location>
</feature>
<reference evidence="3" key="1">
    <citation type="journal article" date="2018" name="Nat. Microbiol.">
        <title>Leveraging single-cell genomics to expand the fungal tree of life.</title>
        <authorList>
            <person name="Ahrendt S.R."/>
            <person name="Quandt C.A."/>
            <person name="Ciobanu D."/>
            <person name="Clum A."/>
            <person name="Salamov A."/>
            <person name="Andreopoulos B."/>
            <person name="Cheng J.F."/>
            <person name="Woyke T."/>
            <person name="Pelin A."/>
            <person name="Henrissat B."/>
            <person name="Reynolds N.K."/>
            <person name="Benny G.L."/>
            <person name="Smith M.E."/>
            <person name="James T.Y."/>
            <person name="Grigoriev I.V."/>
        </authorList>
    </citation>
    <scope>NUCLEOTIDE SEQUENCE [LARGE SCALE GENOMIC DNA]</scope>
    <source>
        <strain evidence="3">RSA 468</strain>
    </source>
</reference>
<protein>
    <submittedName>
        <fullName evidence="2">Uncharacterized protein</fullName>
    </submittedName>
</protein>
<evidence type="ECO:0000256" key="1">
    <source>
        <dbReference type="SAM" id="MobiDB-lite"/>
    </source>
</evidence>
<evidence type="ECO:0000313" key="2">
    <source>
        <dbReference type="EMBL" id="RKP34813.1"/>
    </source>
</evidence>
<keyword evidence="3" id="KW-1185">Reference proteome</keyword>
<proteinExistence type="predicted"/>
<feature type="compositionally biased region" description="Low complexity" evidence="1">
    <location>
        <begin position="185"/>
        <end position="198"/>
    </location>
</feature>
<organism evidence="2 3">
    <name type="scientific">Dimargaris cristalligena</name>
    <dbReference type="NCBI Taxonomy" id="215637"/>
    <lineage>
        <taxon>Eukaryota</taxon>
        <taxon>Fungi</taxon>
        <taxon>Fungi incertae sedis</taxon>
        <taxon>Zoopagomycota</taxon>
        <taxon>Kickxellomycotina</taxon>
        <taxon>Dimargaritomycetes</taxon>
        <taxon>Dimargaritales</taxon>
        <taxon>Dimargaritaceae</taxon>
        <taxon>Dimargaris</taxon>
    </lineage>
</organism>
<accession>A0A4P9ZNF1</accession>
<name>A0A4P9ZNF1_9FUNG</name>
<dbReference type="AlphaFoldDB" id="A0A4P9ZNF1"/>
<dbReference type="EMBL" id="ML003060">
    <property type="protein sequence ID" value="RKP34813.1"/>
    <property type="molecule type" value="Genomic_DNA"/>
</dbReference>
<dbReference type="Proteomes" id="UP000268162">
    <property type="component" value="Unassembled WGS sequence"/>
</dbReference>
<evidence type="ECO:0000313" key="3">
    <source>
        <dbReference type="Proteomes" id="UP000268162"/>
    </source>
</evidence>
<gene>
    <name evidence="2" type="ORF">BJ085DRAFT_37452</name>
</gene>